<reference evidence="1 2" key="1">
    <citation type="journal article" date="2013" name="Genome Biol.">
        <title>Comparative genomics of the core and accessory genomes of 48 Sinorhizobium strains comprising five genospecies.</title>
        <authorList>
            <person name="Sugawara M."/>
            <person name="Epstein B."/>
            <person name="Badgley B.D."/>
            <person name="Unno T."/>
            <person name="Xu L."/>
            <person name="Reese J."/>
            <person name="Gyaneshwar P."/>
            <person name="Denny R."/>
            <person name="Mudge J."/>
            <person name="Bharti A.K."/>
            <person name="Farmer A.D."/>
            <person name="May G.D."/>
            <person name="Woodward J.E."/>
            <person name="Medigue C."/>
            <person name="Vallenet D."/>
            <person name="Lajus A."/>
            <person name="Rouy Z."/>
            <person name="Martinez-Vaz B."/>
            <person name="Tiffin P."/>
            <person name="Young N.D."/>
            <person name="Sadowsky M.J."/>
        </authorList>
    </citation>
    <scope>NUCLEOTIDE SEQUENCE [LARGE SCALE GENOMIC DNA]</scope>
    <source>
        <strain evidence="1 2">USDA205</strain>
    </source>
</reference>
<accession>A0A844A7S4</accession>
<gene>
    <name evidence="1" type="ORF">GHK48_13345</name>
</gene>
<sequence length="85" mass="9807">MPAVDFTPRGLRREDAARYIGISPTLFDRMRKEGRIPAPRDMFGVMIWDRQDLDSLFTRPSYTAANDNNGSDYWDKVCGFENPSM</sequence>
<evidence type="ECO:0000313" key="1">
    <source>
        <dbReference type="EMBL" id="MQX09234.1"/>
    </source>
</evidence>
<evidence type="ECO:0008006" key="3">
    <source>
        <dbReference type="Google" id="ProtNLM"/>
    </source>
</evidence>
<organism evidence="1 2">
    <name type="scientific">Rhizobium fredii</name>
    <name type="common">Sinorhizobium fredii</name>
    <dbReference type="NCBI Taxonomy" id="380"/>
    <lineage>
        <taxon>Bacteria</taxon>
        <taxon>Pseudomonadati</taxon>
        <taxon>Pseudomonadota</taxon>
        <taxon>Alphaproteobacteria</taxon>
        <taxon>Hyphomicrobiales</taxon>
        <taxon>Rhizobiaceae</taxon>
        <taxon>Sinorhizobium/Ensifer group</taxon>
        <taxon>Sinorhizobium</taxon>
    </lineage>
</organism>
<dbReference type="AlphaFoldDB" id="A0A844A7S4"/>
<dbReference type="EMBL" id="WISZ01000109">
    <property type="protein sequence ID" value="MQX09234.1"/>
    <property type="molecule type" value="Genomic_DNA"/>
</dbReference>
<proteinExistence type="predicted"/>
<dbReference type="RefSeq" id="WP_141322039.1">
    <property type="nucleotide sequence ID" value="NZ_BJNI01000006.1"/>
</dbReference>
<evidence type="ECO:0000313" key="2">
    <source>
        <dbReference type="Proteomes" id="UP000466694"/>
    </source>
</evidence>
<dbReference type="Proteomes" id="UP000466694">
    <property type="component" value="Unassembled WGS sequence"/>
</dbReference>
<name>A0A844A7S4_RHIFR</name>
<protein>
    <recommendedName>
        <fullName evidence="3">Helix-turn-helix domain-containing protein</fullName>
    </recommendedName>
</protein>
<comment type="caution">
    <text evidence="1">The sequence shown here is derived from an EMBL/GenBank/DDBJ whole genome shotgun (WGS) entry which is preliminary data.</text>
</comment>